<proteinExistence type="predicted"/>
<dbReference type="InterPro" id="IPR035069">
    <property type="entry name" value="TTHA1013/TTHA0281-like"/>
</dbReference>
<dbReference type="AlphaFoldDB" id="X1P4W8"/>
<gene>
    <name evidence="2" type="ORF">S06H3_51129</name>
</gene>
<dbReference type="SUPFAM" id="SSF143100">
    <property type="entry name" value="TTHA1013/TTHA0281-like"/>
    <property type="match status" value="1"/>
</dbReference>
<evidence type="ECO:0000313" key="2">
    <source>
        <dbReference type="EMBL" id="GAI34075.1"/>
    </source>
</evidence>
<dbReference type="EMBL" id="BARV01032422">
    <property type="protein sequence ID" value="GAI34075.1"/>
    <property type="molecule type" value="Genomic_DNA"/>
</dbReference>
<dbReference type="PANTHER" id="PTHR34504:SF2">
    <property type="entry name" value="UPF0150 PROTEIN SSL0259"/>
    <property type="match status" value="1"/>
</dbReference>
<comment type="caution">
    <text evidence="2">The sequence shown here is derived from an EMBL/GenBank/DDBJ whole genome shotgun (WGS) entry which is preliminary data.</text>
</comment>
<accession>X1P4W8</accession>
<feature type="domain" description="HicB-like antitoxin of toxin-antitoxin system" evidence="1">
    <location>
        <begin position="4"/>
        <end position="67"/>
    </location>
</feature>
<dbReference type="Pfam" id="PF15919">
    <property type="entry name" value="HicB_lk_antitox"/>
    <property type="match status" value="1"/>
</dbReference>
<reference evidence="2" key="1">
    <citation type="journal article" date="2014" name="Front. Microbiol.">
        <title>High frequency of phylogenetically diverse reductive dehalogenase-homologous genes in deep subseafloor sedimentary metagenomes.</title>
        <authorList>
            <person name="Kawai M."/>
            <person name="Futagami T."/>
            <person name="Toyoda A."/>
            <person name="Takaki Y."/>
            <person name="Nishi S."/>
            <person name="Hori S."/>
            <person name="Arai W."/>
            <person name="Tsubouchi T."/>
            <person name="Morono Y."/>
            <person name="Uchiyama I."/>
            <person name="Ito T."/>
            <person name="Fujiyama A."/>
            <person name="Inagaki F."/>
            <person name="Takami H."/>
        </authorList>
    </citation>
    <scope>NUCLEOTIDE SEQUENCE</scope>
    <source>
        <strain evidence="2">Expedition CK06-06</strain>
    </source>
</reference>
<protein>
    <recommendedName>
        <fullName evidence="1">HicB-like antitoxin of toxin-antitoxin system domain-containing protein</fullName>
    </recommendedName>
</protein>
<dbReference type="InterPro" id="IPR051404">
    <property type="entry name" value="TA_system_antitoxin"/>
</dbReference>
<evidence type="ECO:0000259" key="1">
    <source>
        <dbReference type="Pfam" id="PF15919"/>
    </source>
</evidence>
<dbReference type="Gene3D" id="3.30.160.250">
    <property type="match status" value="1"/>
</dbReference>
<name>X1P4W8_9ZZZZ</name>
<organism evidence="2">
    <name type="scientific">marine sediment metagenome</name>
    <dbReference type="NCBI Taxonomy" id="412755"/>
    <lineage>
        <taxon>unclassified sequences</taxon>
        <taxon>metagenomes</taxon>
        <taxon>ecological metagenomes</taxon>
    </lineage>
</organism>
<dbReference type="InterPro" id="IPR031807">
    <property type="entry name" value="HicB-like"/>
</dbReference>
<sequence>MLKYTIIVEKARGNYSAYCPDLPGCIATGSTAEETIERMREAIRFHIEGLKRENIAIPEPSSQATYIEVAA</sequence>
<dbReference type="PANTHER" id="PTHR34504">
    <property type="entry name" value="ANTITOXIN HICB"/>
    <property type="match status" value="1"/>
</dbReference>